<reference evidence="1" key="1">
    <citation type="submission" date="2021-01" db="UniProtKB">
        <authorList>
            <consortium name="EnsemblPlants"/>
        </authorList>
    </citation>
    <scope>IDENTIFICATION</scope>
</reference>
<accession>A0A7N0T4Q2</accession>
<keyword evidence="2" id="KW-1185">Reference proteome</keyword>
<dbReference type="Proteomes" id="UP000594263">
    <property type="component" value="Unplaced"/>
</dbReference>
<sequence>MGNCQASEAAAILIHHPDRKIERLHFSLSAEEVMNSNPGHYVAMVVTKPLSPAETGAPVNHLKLLRPSDTLQIGHVYRLISFEDVLNEFNAKKCAKLEKRMKEMEGSDQRTKQKSGADHIAALQDEDGEATGSSGGAECYMIAGGGIRLRRQQWRPALESIPEIGT</sequence>
<dbReference type="PANTHER" id="PTHR33413">
    <property type="entry name" value="EXPRESSED PROTEIN"/>
    <property type="match status" value="1"/>
</dbReference>
<dbReference type="Pfam" id="PF14009">
    <property type="entry name" value="PADRE"/>
    <property type="match status" value="1"/>
</dbReference>
<name>A0A7N0T4Q2_KALFE</name>
<evidence type="ECO:0000313" key="2">
    <source>
        <dbReference type="Proteomes" id="UP000594263"/>
    </source>
</evidence>
<dbReference type="PANTHER" id="PTHR33413:SF1">
    <property type="entry name" value="EXPRESSED PROTEIN"/>
    <property type="match status" value="1"/>
</dbReference>
<evidence type="ECO:0000313" key="1">
    <source>
        <dbReference type="EnsemblPlants" id="Kaladp0023s0061.1.v1.1"/>
    </source>
</evidence>
<proteinExistence type="predicted"/>
<dbReference type="EnsemblPlants" id="Kaladp0023s0061.1.v1.1">
    <property type="protein sequence ID" value="Kaladp0023s0061.1.v1.1"/>
    <property type="gene ID" value="Kaladp0023s0061.v1.1"/>
</dbReference>
<dbReference type="OMA" id="AVERIYW"/>
<protein>
    <submittedName>
        <fullName evidence="1">Uncharacterized protein</fullName>
    </submittedName>
</protein>
<dbReference type="InterPro" id="IPR025322">
    <property type="entry name" value="PADRE_dom"/>
</dbReference>
<dbReference type="Gramene" id="Kaladp0023s0061.1.v1.1">
    <property type="protein sequence ID" value="Kaladp0023s0061.1.v1.1"/>
    <property type="gene ID" value="Kaladp0023s0061.v1.1"/>
</dbReference>
<dbReference type="AlphaFoldDB" id="A0A7N0T4Q2"/>
<organism evidence="1 2">
    <name type="scientific">Kalanchoe fedtschenkoi</name>
    <name type="common">Lavender scallops</name>
    <name type="synonym">South American air plant</name>
    <dbReference type="NCBI Taxonomy" id="63787"/>
    <lineage>
        <taxon>Eukaryota</taxon>
        <taxon>Viridiplantae</taxon>
        <taxon>Streptophyta</taxon>
        <taxon>Embryophyta</taxon>
        <taxon>Tracheophyta</taxon>
        <taxon>Spermatophyta</taxon>
        <taxon>Magnoliopsida</taxon>
        <taxon>eudicotyledons</taxon>
        <taxon>Gunneridae</taxon>
        <taxon>Pentapetalae</taxon>
        <taxon>Saxifragales</taxon>
        <taxon>Crassulaceae</taxon>
        <taxon>Kalanchoe</taxon>
    </lineage>
</organism>